<gene>
    <name evidence="4" type="ORF">PPAR1163_LOCUS27405</name>
</gene>
<dbReference type="PANTHER" id="PTHR12473">
    <property type="entry name" value="UBIQUITIN CARBOXYL-TERMINAL HYDROLASE MINDY-4-RELATED"/>
    <property type="match status" value="1"/>
</dbReference>
<dbReference type="EMBL" id="HBGJ01043515">
    <property type="protein sequence ID" value="CAD9268968.1"/>
    <property type="molecule type" value="Transcribed_RNA"/>
</dbReference>
<sequence length="470" mass="51640">MEITELEVEDFGDEDFDDPSPSANPSDGYGYGGVRRGSDNNSEVAPGEGRRSSGLRPSLGGVGAASPITMAEARALRLLLLGDENKKLSRSWMRQGLFFRGESSERSTRGDRRWPEVRGLGFGIIQIEGGPCGPLAVIQAELLRALLFGRSTVRNWADPDPNDRDAALVEAMAEILWRCRGRSGAAAVCIEGMERQFDGGRHFSADGLTERLLVHRPESKSELTALLAVPEVLGALRRPTGHGIALFVISAILSRGPMQVLLDMKGGLDGGSPKLIETHNYASQELVNLLLCGCAHSQVFDGNQYLSDKRPEGGDDEDSGDGVVTEEFFDLYHGRGGGKEDDDDITVLRGIPSRCDVGFLTLFEAYEYMEVGQNLKEPRCPIWVICSESHYSVLFSPEDNVRGVLEVYYYDELGDQEEEIRLGLDPKPRKRQLTAKEAEDSTELVPPIDLVIRTRWRGAAVDWNGSEPIL</sequence>
<feature type="compositionally biased region" description="Acidic residues" evidence="2">
    <location>
        <begin position="1"/>
        <end position="18"/>
    </location>
</feature>
<evidence type="ECO:0000259" key="3">
    <source>
        <dbReference type="SMART" id="SM01174"/>
    </source>
</evidence>
<dbReference type="GO" id="GO:1990380">
    <property type="term" value="F:K48-linked deubiquitinase activity"/>
    <property type="evidence" value="ECO:0007669"/>
    <property type="project" value="InterPro"/>
</dbReference>
<comment type="similarity">
    <text evidence="1">Belongs to the MINDY deubiquitinase family. FAM188 subfamily.</text>
</comment>
<dbReference type="SMART" id="SM01174">
    <property type="entry name" value="DUF4205"/>
    <property type="match status" value="1"/>
</dbReference>
<reference evidence="4" key="1">
    <citation type="submission" date="2021-01" db="EMBL/GenBank/DDBJ databases">
        <authorList>
            <person name="Corre E."/>
            <person name="Pelletier E."/>
            <person name="Niang G."/>
            <person name="Scheremetjew M."/>
            <person name="Finn R."/>
            <person name="Kale V."/>
            <person name="Holt S."/>
            <person name="Cochrane G."/>
            <person name="Meng A."/>
            <person name="Brown T."/>
            <person name="Cohen L."/>
        </authorList>
    </citation>
    <scope>NUCLEOTIDE SEQUENCE</scope>
    <source>
        <strain evidence="4">CCMP2877</strain>
    </source>
</reference>
<dbReference type="GO" id="GO:0071108">
    <property type="term" value="P:protein K48-linked deubiquitination"/>
    <property type="evidence" value="ECO:0007669"/>
    <property type="project" value="InterPro"/>
</dbReference>
<accession>A0A7S1Y011</accession>
<dbReference type="PANTHER" id="PTHR12473:SF8">
    <property type="entry name" value="UBIQUITIN CARBOXYL-TERMINAL HYDROLASE MINDY-4-RELATED"/>
    <property type="match status" value="1"/>
</dbReference>
<evidence type="ECO:0000256" key="1">
    <source>
        <dbReference type="ARBA" id="ARBA00011074"/>
    </source>
</evidence>
<feature type="domain" description="Deubiquitinating enzyme MINDY-3/4 conserved" evidence="3">
    <location>
        <begin position="77"/>
        <end position="465"/>
    </location>
</feature>
<evidence type="ECO:0000256" key="2">
    <source>
        <dbReference type="SAM" id="MobiDB-lite"/>
    </source>
</evidence>
<dbReference type="AlphaFoldDB" id="A0A7S1Y011"/>
<evidence type="ECO:0000313" key="4">
    <source>
        <dbReference type="EMBL" id="CAD9268968.1"/>
    </source>
</evidence>
<proteinExistence type="inferred from homology"/>
<protein>
    <recommendedName>
        <fullName evidence="3">Deubiquitinating enzyme MINDY-3/4 conserved domain-containing protein</fullName>
    </recommendedName>
</protein>
<dbReference type="InterPro" id="IPR025257">
    <property type="entry name" value="MINDY-3/4_CD"/>
</dbReference>
<dbReference type="Pfam" id="PF13898">
    <property type="entry name" value="MINDY-3_4_CD"/>
    <property type="match status" value="2"/>
</dbReference>
<dbReference type="GO" id="GO:0004843">
    <property type="term" value="F:cysteine-type deubiquitinase activity"/>
    <property type="evidence" value="ECO:0007669"/>
    <property type="project" value="UniProtKB-EC"/>
</dbReference>
<dbReference type="GO" id="GO:0006508">
    <property type="term" value="P:proteolysis"/>
    <property type="evidence" value="ECO:0007669"/>
    <property type="project" value="UniProtKB-KW"/>
</dbReference>
<feature type="region of interest" description="Disordered" evidence="2">
    <location>
        <begin position="1"/>
        <end position="63"/>
    </location>
</feature>
<dbReference type="InterPro" id="IPR039785">
    <property type="entry name" value="MINY3/4"/>
</dbReference>
<name>A0A7S1Y011_9STRA</name>
<organism evidence="4">
    <name type="scientific">Phaeomonas parva</name>
    <dbReference type="NCBI Taxonomy" id="124430"/>
    <lineage>
        <taxon>Eukaryota</taxon>
        <taxon>Sar</taxon>
        <taxon>Stramenopiles</taxon>
        <taxon>Ochrophyta</taxon>
        <taxon>Pinguiophyceae</taxon>
        <taxon>Pinguiochrysidales</taxon>
        <taxon>Pinguiochrysidaceae</taxon>
        <taxon>Phaeomonas</taxon>
    </lineage>
</organism>